<keyword evidence="1" id="KW-0732">Signal</keyword>
<dbReference type="OrthoDB" id="10587926at2759"/>
<proteinExistence type="predicted"/>
<feature type="signal peptide" evidence="1">
    <location>
        <begin position="1"/>
        <end position="18"/>
    </location>
</feature>
<dbReference type="Proteomes" id="UP000267251">
    <property type="component" value="Unassembled WGS sequence"/>
</dbReference>
<evidence type="ECO:0008006" key="4">
    <source>
        <dbReference type="Google" id="ProtNLM"/>
    </source>
</evidence>
<dbReference type="EMBL" id="KZ987966">
    <property type="protein sequence ID" value="RKP13676.1"/>
    <property type="molecule type" value="Genomic_DNA"/>
</dbReference>
<accession>A0A4P9Y3Z3</accession>
<protein>
    <recommendedName>
        <fullName evidence="4">Cytochrome P450</fullName>
    </recommendedName>
</protein>
<gene>
    <name evidence="2" type="ORF">BJ684DRAFT_15950</name>
</gene>
<sequence length="332" mass="37673">MSPFSLLMLTLLSSMALALSTSPETCVPPRRFPSSSLSDRAFALHTSSRAIVIPSRVFSSSSSFFGLSLIKGDMLIQGAVRSCVTKEYKAWAPLLIDSLPFIRYPLNEILLGILERGKTMKPPLDNFLTKAQRETLSSWLRVTPKSRMDRALHRLQEDMSAEMELFTHLIIESKVNVMLGIFDAMASGDTRKGTLPPVPIVWTKKQALDYYVRNILPVVMENFDWYRQHRLHQVTEGFIQNFVYDIMPNYLKNSTVACDVAERAAHATALILRTPIDWAWKGITRQVWAGSEARMRLWLGMKPKSKPGRVVQWPAGMKEKPVELQIFEGNPF</sequence>
<dbReference type="AlphaFoldDB" id="A0A4P9Y3Z3"/>
<keyword evidence="3" id="KW-1185">Reference proteome</keyword>
<feature type="chain" id="PRO_5020963799" description="Cytochrome P450" evidence="1">
    <location>
        <begin position="19"/>
        <end position="332"/>
    </location>
</feature>
<name>A0A4P9Y3Z3_9FUNG</name>
<evidence type="ECO:0000256" key="1">
    <source>
        <dbReference type="SAM" id="SignalP"/>
    </source>
</evidence>
<reference evidence="3" key="1">
    <citation type="journal article" date="2018" name="Nat. Microbiol.">
        <title>Leveraging single-cell genomics to expand the fungal tree of life.</title>
        <authorList>
            <person name="Ahrendt S.R."/>
            <person name="Quandt C.A."/>
            <person name="Ciobanu D."/>
            <person name="Clum A."/>
            <person name="Salamov A."/>
            <person name="Andreopoulos B."/>
            <person name="Cheng J.F."/>
            <person name="Woyke T."/>
            <person name="Pelin A."/>
            <person name="Henrissat B."/>
            <person name="Reynolds N.K."/>
            <person name="Benny G.L."/>
            <person name="Smith M.E."/>
            <person name="James T.Y."/>
            <person name="Grigoriev I.V."/>
        </authorList>
    </citation>
    <scope>NUCLEOTIDE SEQUENCE [LARGE SCALE GENOMIC DNA]</scope>
</reference>
<evidence type="ECO:0000313" key="2">
    <source>
        <dbReference type="EMBL" id="RKP13676.1"/>
    </source>
</evidence>
<organism evidence="2 3">
    <name type="scientific">Piptocephalis cylindrospora</name>
    <dbReference type="NCBI Taxonomy" id="1907219"/>
    <lineage>
        <taxon>Eukaryota</taxon>
        <taxon>Fungi</taxon>
        <taxon>Fungi incertae sedis</taxon>
        <taxon>Zoopagomycota</taxon>
        <taxon>Zoopagomycotina</taxon>
        <taxon>Zoopagomycetes</taxon>
        <taxon>Zoopagales</taxon>
        <taxon>Piptocephalidaceae</taxon>
        <taxon>Piptocephalis</taxon>
    </lineage>
</organism>
<evidence type="ECO:0000313" key="3">
    <source>
        <dbReference type="Proteomes" id="UP000267251"/>
    </source>
</evidence>